<reference evidence="4" key="1">
    <citation type="submission" date="2022-11" db="UniProtKB">
        <authorList>
            <consortium name="WormBaseParasite"/>
        </authorList>
    </citation>
    <scope>IDENTIFICATION</scope>
</reference>
<feature type="domain" description="Aldehyde oxidase/xanthine dehydrogenase first molybdopterin binding" evidence="1">
    <location>
        <begin position="1"/>
        <end position="65"/>
    </location>
</feature>
<dbReference type="SUPFAM" id="SSF56003">
    <property type="entry name" value="Molybdenum cofactor-binding domain"/>
    <property type="match status" value="1"/>
</dbReference>
<dbReference type="Proteomes" id="UP000887574">
    <property type="component" value="Unplaced"/>
</dbReference>
<dbReference type="InterPro" id="IPR046867">
    <property type="entry name" value="AldOxase/xan_DH_MoCoBD2"/>
</dbReference>
<name>A0A915DBV3_9BILA</name>
<dbReference type="InterPro" id="IPR008274">
    <property type="entry name" value="AldOxase/xan_DH_MoCoBD1"/>
</dbReference>
<dbReference type="AlphaFoldDB" id="A0A915DBV3"/>
<evidence type="ECO:0000259" key="1">
    <source>
        <dbReference type="Pfam" id="PF02738"/>
    </source>
</evidence>
<feature type="domain" description="Aldehyde oxidase/xanthine dehydrogenase second molybdopterin binding" evidence="2">
    <location>
        <begin position="89"/>
        <end position="356"/>
    </location>
</feature>
<dbReference type="InterPro" id="IPR016208">
    <property type="entry name" value="Ald_Oxase/xanthine_DH-like"/>
</dbReference>
<dbReference type="FunFam" id="3.30.365.10:FF:000004">
    <property type="entry name" value="Xanthine dehydrogenase oxidase"/>
    <property type="match status" value="1"/>
</dbReference>
<dbReference type="GO" id="GO:0016491">
    <property type="term" value="F:oxidoreductase activity"/>
    <property type="evidence" value="ECO:0007669"/>
    <property type="project" value="InterPro"/>
</dbReference>
<evidence type="ECO:0000313" key="3">
    <source>
        <dbReference type="Proteomes" id="UP000887574"/>
    </source>
</evidence>
<dbReference type="Pfam" id="PF20256">
    <property type="entry name" value="MoCoBD_2"/>
    <property type="match status" value="1"/>
</dbReference>
<sequence>MVHIDNVYNFANADIVGRLCKTNTASNTAFRGFGGPQGMFAAETIIKHVAEEFGFNVNEIREKNFYKTGDCTHFGMHLRQCNIGRCWQECRQTSNYDQRLETVEQFNKTNMYRKRGIYLTPTKFGIGFGFKALNQAGALVHIYTDGSVLVSHGGMEMGQGLHTKILQIAARCLDIDISLVHIQDTSSDKVPNSSPTAASVGSDINGLAVQDACNTLLSRLQPYKMANPKGQWKDWVVAAYMDRVSLSTTGFAIIHSEVIDFMDGKGAEAFGYCVYGVACSEVEVDCLTGDHHVLRTDIVMDIGDSLNPAIDIGQIEGAFVQGYGLFTMEELKMRPDGTRLTRGPGNYKIPSADDTPRQFNVSLLKGSSNPVGIFSSKAVGEPPLFLGCSVLFAIREAIRDYRLQNGLQGYFRLDSPATAERIRLACEDKIMAKVAKLPEKESFTPWTVEL</sequence>
<dbReference type="PANTHER" id="PTHR45444:SF3">
    <property type="entry name" value="XANTHINE DEHYDROGENASE"/>
    <property type="match status" value="1"/>
</dbReference>
<keyword evidence="3" id="KW-1185">Reference proteome</keyword>
<evidence type="ECO:0000313" key="4">
    <source>
        <dbReference type="WBParaSite" id="jg18233"/>
    </source>
</evidence>
<protein>
    <submittedName>
        <fullName evidence="4">Xanthine dehydrogenase</fullName>
    </submittedName>
</protein>
<accession>A0A915DBV3</accession>
<proteinExistence type="predicted"/>
<dbReference type="Gene3D" id="3.30.365.10">
    <property type="entry name" value="Aldehyde oxidase/xanthine dehydrogenase, molybdopterin binding domain"/>
    <property type="match status" value="3"/>
</dbReference>
<organism evidence="3 4">
    <name type="scientific">Ditylenchus dipsaci</name>
    <dbReference type="NCBI Taxonomy" id="166011"/>
    <lineage>
        <taxon>Eukaryota</taxon>
        <taxon>Metazoa</taxon>
        <taxon>Ecdysozoa</taxon>
        <taxon>Nematoda</taxon>
        <taxon>Chromadorea</taxon>
        <taxon>Rhabditida</taxon>
        <taxon>Tylenchina</taxon>
        <taxon>Tylenchomorpha</taxon>
        <taxon>Sphaerularioidea</taxon>
        <taxon>Anguinidae</taxon>
        <taxon>Anguininae</taxon>
        <taxon>Ditylenchus</taxon>
    </lineage>
</organism>
<dbReference type="GO" id="GO:0005506">
    <property type="term" value="F:iron ion binding"/>
    <property type="evidence" value="ECO:0007669"/>
    <property type="project" value="InterPro"/>
</dbReference>
<dbReference type="PANTHER" id="PTHR45444">
    <property type="entry name" value="XANTHINE DEHYDROGENASE"/>
    <property type="match status" value="1"/>
</dbReference>
<dbReference type="WBParaSite" id="jg18233">
    <property type="protein sequence ID" value="jg18233"/>
    <property type="gene ID" value="jg18233"/>
</dbReference>
<dbReference type="InterPro" id="IPR037165">
    <property type="entry name" value="AldOxase/xan_DH_Mopterin-bd_sf"/>
</dbReference>
<evidence type="ECO:0000259" key="2">
    <source>
        <dbReference type="Pfam" id="PF20256"/>
    </source>
</evidence>
<dbReference type="Pfam" id="PF02738">
    <property type="entry name" value="MoCoBD_1"/>
    <property type="match status" value="1"/>
</dbReference>